<evidence type="ECO:0000256" key="4">
    <source>
        <dbReference type="ARBA" id="ARBA00023163"/>
    </source>
</evidence>
<dbReference type="STRING" id="582667.SAMN05192568_100743"/>
<dbReference type="EMBL" id="FOTK01000007">
    <property type="protein sequence ID" value="SFL59513.1"/>
    <property type="molecule type" value="Genomic_DNA"/>
</dbReference>
<evidence type="ECO:0000259" key="5">
    <source>
        <dbReference type="PROSITE" id="PS50931"/>
    </source>
</evidence>
<keyword evidence="7" id="KW-1185">Reference proteome</keyword>
<dbReference type="PANTHER" id="PTHR30579:SF3">
    <property type="entry name" value="TRANSCRIPTIONAL REGULATORY PROTEIN"/>
    <property type="match status" value="1"/>
</dbReference>
<gene>
    <name evidence="6" type="ORF">SAMN05192568_100743</name>
</gene>
<dbReference type="PANTHER" id="PTHR30579">
    <property type="entry name" value="TRANSCRIPTIONAL REGULATOR"/>
    <property type="match status" value="1"/>
</dbReference>
<dbReference type="InterPro" id="IPR036388">
    <property type="entry name" value="WH-like_DNA-bd_sf"/>
</dbReference>
<dbReference type="GO" id="GO:0003677">
    <property type="term" value="F:DNA binding"/>
    <property type="evidence" value="ECO:0007669"/>
    <property type="project" value="UniProtKB-KW"/>
</dbReference>
<proteinExistence type="inferred from homology"/>
<protein>
    <submittedName>
        <fullName evidence="6">Transcriptional regulator, LysR family</fullName>
    </submittedName>
</protein>
<evidence type="ECO:0000256" key="3">
    <source>
        <dbReference type="ARBA" id="ARBA00023125"/>
    </source>
</evidence>
<dbReference type="Gene3D" id="3.40.190.290">
    <property type="match status" value="1"/>
</dbReference>
<reference evidence="7" key="1">
    <citation type="submission" date="2016-10" db="EMBL/GenBank/DDBJ databases">
        <authorList>
            <person name="Varghese N."/>
            <person name="Submissions S."/>
        </authorList>
    </citation>
    <scope>NUCLEOTIDE SEQUENCE [LARGE SCALE GENOMIC DNA]</scope>
    <source>
        <strain evidence="7">BL36</strain>
    </source>
</reference>
<name>A0A1I4IZW9_9HYPH</name>
<sequence>MERVQVDHGAMPDWQSVRVFLTLHRCGSFRSAAVKLGLSINSVRRQVSDLETRIGAPLITRHVDGVRLTAEGRSILDAAIRMETAAFGLMLAGESAPFAETGEVRIAVTEGLGAFWLAPRLVEFQRGNPRLTVDLRCAMESADVLRLEADVAIQLTRPTSPDLRMVKLGRMHIMPYAARSYEQTYGLPVTPVDLVQHRIVVQAASQTIGLESYAKNLTDFPAEIPVSLKVNVSSAYYWAIAKGAGIGLLPTYATAIGAQVVPVDNLGVYGLDIWLTYHPDAERIGRVRRVIDWLRASFDPARYPWFRDEFIHPCDLPSRIRGEALPDLFAGFTAMSD</sequence>
<dbReference type="OrthoDB" id="7624726at2"/>
<dbReference type="Gene3D" id="1.10.10.10">
    <property type="entry name" value="Winged helix-like DNA-binding domain superfamily/Winged helix DNA-binding domain"/>
    <property type="match status" value="1"/>
</dbReference>
<feature type="domain" description="HTH lysR-type" evidence="5">
    <location>
        <begin position="12"/>
        <end position="69"/>
    </location>
</feature>
<dbReference type="InterPro" id="IPR000847">
    <property type="entry name" value="LysR_HTH_N"/>
</dbReference>
<evidence type="ECO:0000313" key="7">
    <source>
        <dbReference type="Proteomes" id="UP000199048"/>
    </source>
</evidence>
<evidence type="ECO:0000313" key="6">
    <source>
        <dbReference type="EMBL" id="SFL59513.1"/>
    </source>
</evidence>
<dbReference type="AlphaFoldDB" id="A0A1I4IZW9"/>
<dbReference type="PROSITE" id="PS50931">
    <property type="entry name" value="HTH_LYSR"/>
    <property type="match status" value="1"/>
</dbReference>
<dbReference type="InterPro" id="IPR005119">
    <property type="entry name" value="LysR_subst-bd"/>
</dbReference>
<comment type="similarity">
    <text evidence="1">Belongs to the LysR transcriptional regulatory family.</text>
</comment>
<organism evidence="6 7">
    <name type="scientific">Methylobacterium pseudosasicola</name>
    <dbReference type="NCBI Taxonomy" id="582667"/>
    <lineage>
        <taxon>Bacteria</taxon>
        <taxon>Pseudomonadati</taxon>
        <taxon>Pseudomonadota</taxon>
        <taxon>Alphaproteobacteria</taxon>
        <taxon>Hyphomicrobiales</taxon>
        <taxon>Methylobacteriaceae</taxon>
        <taxon>Methylobacterium</taxon>
    </lineage>
</organism>
<keyword evidence="2" id="KW-0805">Transcription regulation</keyword>
<dbReference type="Pfam" id="PF00126">
    <property type="entry name" value="HTH_1"/>
    <property type="match status" value="1"/>
</dbReference>
<dbReference type="RefSeq" id="WP_092039237.1">
    <property type="nucleotide sequence ID" value="NZ_FOTK01000007.1"/>
</dbReference>
<evidence type="ECO:0000256" key="2">
    <source>
        <dbReference type="ARBA" id="ARBA00023015"/>
    </source>
</evidence>
<dbReference type="InterPro" id="IPR036390">
    <property type="entry name" value="WH_DNA-bd_sf"/>
</dbReference>
<accession>A0A1I4IZW9</accession>
<dbReference type="InterPro" id="IPR050176">
    <property type="entry name" value="LTTR"/>
</dbReference>
<dbReference type="Proteomes" id="UP000199048">
    <property type="component" value="Unassembled WGS sequence"/>
</dbReference>
<dbReference type="Pfam" id="PF03466">
    <property type="entry name" value="LysR_substrate"/>
    <property type="match status" value="1"/>
</dbReference>
<keyword evidence="4" id="KW-0804">Transcription</keyword>
<dbReference type="SUPFAM" id="SSF53850">
    <property type="entry name" value="Periplasmic binding protein-like II"/>
    <property type="match status" value="1"/>
</dbReference>
<keyword evidence="3" id="KW-0238">DNA-binding</keyword>
<dbReference type="GO" id="GO:0003700">
    <property type="term" value="F:DNA-binding transcription factor activity"/>
    <property type="evidence" value="ECO:0007669"/>
    <property type="project" value="InterPro"/>
</dbReference>
<evidence type="ECO:0000256" key="1">
    <source>
        <dbReference type="ARBA" id="ARBA00009437"/>
    </source>
</evidence>
<dbReference type="SUPFAM" id="SSF46785">
    <property type="entry name" value="Winged helix' DNA-binding domain"/>
    <property type="match status" value="1"/>
</dbReference>